<keyword evidence="8" id="KW-0949">S-adenosyl-L-methionine</keyword>
<evidence type="ECO:0000256" key="1">
    <source>
        <dbReference type="ARBA" id="ARBA00002649"/>
    </source>
</evidence>
<evidence type="ECO:0000256" key="6">
    <source>
        <dbReference type="ARBA" id="ARBA00022679"/>
    </source>
</evidence>
<protein>
    <recommendedName>
        <fullName evidence="4 8">Ribosomal RNA small subunit methyltransferase D</fullName>
        <ecNumber evidence="3 8">2.1.1.171</ecNumber>
    </recommendedName>
</protein>
<dbReference type="EC" id="2.1.1.171" evidence="3 8"/>
<comment type="function">
    <text evidence="1 8">Specifically methylates the guanine in position 966 of 16S rRNA in the assembled 30S particle.</text>
</comment>
<evidence type="ECO:0000256" key="5">
    <source>
        <dbReference type="ARBA" id="ARBA00022603"/>
    </source>
</evidence>
<reference evidence="9" key="1">
    <citation type="submission" date="2022-08" db="EMBL/GenBank/DDBJ databases">
        <title>Catabolic pathway analysis in culturable SAR92 clade bacteria reveals their overlooked roles in DMSP degradation in coastal seas.</title>
        <authorList>
            <person name="He X."/>
            <person name="Zhang X."/>
            <person name="Zhang Y."/>
        </authorList>
    </citation>
    <scope>NUCLEOTIDE SEQUENCE</scope>
    <source>
        <strain evidence="9">H455</strain>
    </source>
</reference>
<dbReference type="PANTHER" id="PTHR43542">
    <property type="entry name" value="METHYLTRANSFERASE"/>
    <property type="match status" value="1"/>
</dbReference>
<dbReference type="Pfam" id="PF03602">
    <property type="entry name" value="Cons_hypoth95"/>
    <property type="match status" value="1"/>
</dbReference>
<evidence type="ECO:0000256" key="3">
    <source>
        <dbReference type="ARBA" id="ARBA00012141"/>
    </source>
</evidence>
<evidence type="ECO:0000256" key="2">
    <source>
        <dbReference type="ARBA" id="ARBA00005269"/>
    </source>
</evidence>
<dbReference type="CDD" id="cd02440">
    <property type="entry name" value="AdoMet_MTases"/>
    <property type="match status" value="1"/>
</dbReference>
<dbReference type="PIRSF" id="PIRSF004553">
    <property type="entry name" value="CHP00095"/>
    <property type="match status" value="1"/>
</dbReference>
<dbReference type="Proteomes" id="UP001059934">
    <property type="component" value="Chromosome"/>
</dbReference>
<comment type="similarity">
    <text evidence="2 8">Belongs to the methyltransferase superfamily. RsmD family.</text>
</comment>
<gene>
    <name evidence="9" type="primary">rsmD</name>
    <name evidence="9" type="ORF">NYF23_00520</name>
</gene>
<dbReference type="PANTHER" id="PTHR43542:SF1">
    <property type="entry name" value="METHYLTRANSFERASE"/>
    <property type="match status" value="1"/>
</dbReference>
<dbReference type="GO" id="GO:0052913">
    <property type="term" value="F:16S rRNA (guanine(966)-N(2))-methyltransferase activity"/>
    <property type="evidence" value="ECO:0007669"/>
    <property type="project" value="UniProtKB-EC"/>
</dbReference>
<dbReference type="InterPro" id="IPR004398">
    <property type="entry name" value="RNA_MeTrfase_RsmD"/>
</dbReference>
<sequence>MTVRQRVRIIAGKWRSRVLTFPSVEGLRPTGDRIRETLFNWLAPNIAGASCLDLFSGSGALCFEALSRGAGDCLALEKSPKALAALNENKTLFNAAELTLRRADTVAYLSNSPDKPFDIVFVDPPFDLNVLTEVCALLENNHWLAASCQIYCEFSARHKSFAPPPNWRIEKSKAAGGVNYLLYSRI</sequence>
<accession>A0ABY5TPC0</accession>
<proteinExistence type="inferred from homology"/>
<dbReference type="EMBL" id="CP103416">
    <property type="protein sequence ID" value="UVW35104.1"/>
    <property type="molecule type" value="Genomic_DNA"/>
</dbReference>
<evidence type="ECO:0000313" key="10">
    <source>
        <dbReference type="Proteomes" id="UP001059934"/>
    </source>
</evidence>
<dbReference type="Gene3D" id="3.40.50.150">
    <property type="entry name" value="Vaccinia Virus protein VP39"/>
    <property type="match status" value="1"/>
</dbReference>
<keyword evidence="8" id="KW-0698">rRNA processing</keyword>
<keyword evidence="6 8" id="KW-0808">Transferase</keyword>
<evidence type="ECO:0000256" key="4">
    <source>
        <dbReference type="ARBA" id="ARBA00013682"/>
    </source>
</evidence>
<comment type="catalytic activity">
    <reaction evidence="7 8">
        <text>guanosine(966) in 16S rRNA + S-adenosyl-L-methionine = N(2)-methylguanosine(966) in 16S rRNA + S-adenosyl-L-homocysteine + H(+)</text>
        <dbReference type="Rhea" id="RHEA:23548"/>
        <dbReference type="Rhea" id="RHEA-COMP:10211"/>
        <dbReference type="Rhea" id="RHEA-COMP:10212"/>
        <dbReference type="ChEBI" id="CHEBI:15378"/>
        <dbReference type="ChEBI" id="CHEBI:57856"/>
        <dbReference type="ChEBI" id="CHEBI:59789"/>
        <dbReference type="ChEBI" id="CHEBI:74269"/>
        <dbReference type="ChEBI" id="CHEBI:74481"/>
        <dbReference type="EC" id="2.1.1.171"/>
    </reaction>
</comment>
<dbReference type="PROSITE" id="PS00092">
    <property type="entry name" value="N6_MTASE"/>
    <property type="match status" value="1"/>
</dbReference>
<organism evidence="9 10">
    <name type="scientific">SAR92 clade bacterium H455</name>
    <dbReference type="NCBI Taxonomy" id="2974818"/>
    <lineage>
        <taxon>Bacteria</taxon>
        <taxon>Pseudomonadati</taxon>
        <taxon>Pseudomonadota</taxon>
        <taxon>Gammaproteobacteria</taxon>
        <taxon>Cellvibrionales</taxon>
        <taxon>Porticoccaceae</taxon>
        <taxon>SAR92 clade</taxon>
    </lineage>
</organism>
<name>A0ABY5TPC0_9GAMM</name>
<evidence type="ECO:0000256" key="8">
    <source>
        <dbReference type="PIRNR" id="PIRNR004553"/>
    </source>
</evidence>
<dbReference type="InterPro" id="IPR029063">
    <property type="entry name" value="SAM-dependent_MTases_sf"/>
</dbReference>
<dbReference type="SUPFAM" id="SSF53335">
    <property type="entry name" value="S-adenosyl-L-methionine-dependent methyltransferases"/>
    <property type="match status" value="1"/>
</dbReference>
<evidence type="ECO:0000256" key="7">
    <source>
        <dbReference type="ARBA" id="ARBA00048326"/>
    </source>
</evidence>
<dbReference type="InterPro" id="IPR002052">
    <property type="entry name" value="DNA_methylase_N6_adenine_CS"/>
</dbReference>
<keyword evidence="5 8" id="KW-0489">Methyltransferase</keyword>
<keyword evidence="10" id="KW-1185">Reference proteome</keyword>
<evidence type="ECO:0000313" key="9">
    <source>
        <dbReference type="EMBL" id="UVW35104.1"/>
    </source>
</evidence>
<dbReference type="NCBIfam" id="TIGR00095">
    <property type="entry name" value="16S rRNA (guanine(966)-N(2))-methyltransferase RsmD"/>
    <property type="match status" value="1"/>
</dbReference>